<reference evidence="11" key="1">
    <citation type="journal article" date="2020" name="Mol. Plant Microbe Interact.">
        <title>Genome Sequence of the Biocontrol Agent Coniothyrium minitans strain Conio (IMI 134523).</title>
        <authorList>
            <person name="Patel D."/>
            <person name="Shittu T.A."/>
            <person name="Baroncelli R."/>
            <person name="Muthumeenakshi S."/>
            <person name="Osborne T.H."/>
            <person name="Janganan T.K."/>
            <person name="Sreenivasaprasad S."/>
        </authorList>
    </citation>
    <scope>NUCLEOTIDE SEQUENCE</scope>
    <source>
        <strain evidence="11">Conio</strain>
    </source>
</reference>
<evidence type="ECO:0000256" key="5">
    <source>
        <dbReference type="ARBA" id="ARBA00022989"/>
    </source>
</evidence>
<keyword evidence="6 7" id="KW-0472">Membrane</keyword>
<comment type="caution">
    <text evidence="11">The sequence shown here is derived from an EMBL/GenBank/DDBJ whole genome shotgun (WGS) entry which is preliminary data.</text>
</comment>
<dbReference type="PANTHER" id="PTHR13018:SF20">
    <property type="entry name" value="SPORULATION-SPECIFIC PROTEIN 75"/>
    <property type="match status" value="1"/>
</dbReference>
<evidence type="ECO:0000259" key="8">
    <source>
        <dbReference type="Pfam" id="PF02714"/>
    </source>
</evidence>
<evidence type="ECO:0000259" key="9">
    <source>
        <dbReference type="Pfam" id="PF13967"/>
    </source>
</evidence>
<feature type="transmembrane region" description="Helical" evidence="7">
    <location>
        <begin position="655"/>
        <end position="674"/>
    </location>
</feature>
<accession>A0A9P6G8R1</accession>
<evidence type="ECO:0000256" key="4">
    <source>
        <dbReference type="ARBA" id="ARBA00022692"/>
    </source>
</evidence>
<dbReference type="InterPro" id="IPR003864">
    <property type="entry name" value="CSC1/OSCA1-like_7TM"/>
</dbReference>
<evidence type="ECO:0000256" key="7">
    <source>
        <dbReference type="SAM" id="Phobius"/>
    </source>
</evidence>
<feature type="transmembrane region" description="Helical" evidence="7">
    <location>
        <begin position="590"/>
        <end position="611"/>
    </location>
</feature>
<feature type="domain" description="CSC1/OSCA1-like cytosolic" evidence="10">
    <location>
        <begin position="197"/>
        <end position="375"/>
    </location>
</feature>
<feature type="transmembrane region" description="Helical" evidence="7">
    <location>
        <begin position="562"/>
        <end position="584"/>
    </location>
</feature>
<evidence type="ECO:0000256" key="1">
    <source>
        <dbReference type="ARBA" id="ARBA00004141"/>
    </source>
</evidence>
<feature type="transmembrane region" description="Helical" evidence="7">
    <location>
        <begin position="436"/>
        <end position="454"/>
    </location>
</feature>
<dbReference type="InterPro" id="IPR027815">
    <property type="entry name" value="CSC1/OSCA1-like_cyt"/>
</dbReference>
<evidence type="ECO:0000313" key="12">
    <source>
        <dbReference type="Proteomes" id="UP000756921"/>
    </source>
</evidence>
<dbReference type="Pfam" id="PF02714">
    <property type="entry name" value="RSN1_7TM"/>
    <property type="match status" value="1"/>
</dbReference>
<feature type="transmembrane region" description="Helical" evidence="7">
    <location>
        <begin position="106"/>
        <end position="126"/>
    </location>
</feature>
<gene>
    <name evidence="11" type="ORF">PMIN01_11808</name>
</gene>
<evidence type="ECO:0008006" key="13">
    <source>
        <dbReference type="Google" id="ProtNLM"/>
    </source>
</evidence>
<name>A0A9P6G8R1_9PLEO</name>
<dbReference type="InterPro" id="IPR045122">
    <property type="entry name" value="Csc1-like"/>
</dbReference>
<dbReference type="AlphaFoldDB" id="A0A9P6G8R1"/>
<keyword evidence="5 7" id="KW-1133">Transmembrane helix</keyword>
<comment type="similarity">
    <text evidence="2">Belongs to the CSC1 (TC 1.A.17) family.</text>
</comment>
<keyword evidence="3" id="KW-0813">Transport</keyword>
<feature type="domain" description="CSC1/OSCA1-like N-terminal transmembrane" evidence="9">
    <location>
        <begin position="36"/>
        <end position="180"/>
    </location>
</feature>
<proteinExistence type="inferred from homology"/>
<evidence type="ECO:0000259" key="10">
    <source>
        <dbReference type="Pfam" id="PF14703"/>
    </source>
</evidence>
<feature type="domain" description="CSC1/OSCA1-like 7TM region" evidence="8">
    <location>
        <begin position="386"/>
        <end position="642"/>
    </location>
</feature>
<comment type="subcellular location">
    <subcellularLocation>
        <location evidence="1">Membrane</location>
        <topology evidence="1">Multi-pass membrane protein</topology>
    </subcellularLocation>
</comment>
<evidence type="ECO:0000256" key="6">
    <source>
        <dbReference type="ARBA" id="ARBA00023136"/>
    </source>
</evidence>
<dbReference type="Pfam" id="PF14703">
    <property type="entry name" value="PHM7_cyt"/>
    <property type="match status" value="1"/>
</dbReference>
<keyword evidence="4 7" id="KW-0812">Transmembrane</keyword>
<dbReference type="GO" id="GO:0005886">
    <property type="term" value="C:plasma membrane"/>
    <property type="evidence" value="ECO:0007669"/>
    <property type="project" value="TreeGrafter"/>
</dbReference>
<dbReference type="GO" id="GO:0005227">
    <property type="term" value="F:calcium-activated cation channel activity"/>
    <property type="evidence" value="ECO:0007669"/>
    <property type="project" value="InterPro"/>
</dbReference>
<dbReference type="PANTHER" id="PTHR13018">
    <property type="entry name" value="PROBABLE MEMBRANE PROTEIN DUF221-RELATED"/>
    <property type="match status" value="1"/>
</dbReference>
<evidence type="ECO:0000256" key="2">
    <source>
        <dbReference type="ARBA" id="ARBA00007779"/>
    </source>
</evidence>
<dbReference type="Proteomes" id="UP000756921">
    <property type="component" value="Unassembled WGS sequence"/>
</dbReference>
<dbReference type="OrthoDB" id="1076608at2759"/>
<protein>
    <recommendedName>
        <fullName evidence="13">DUF221-domain-containing protein</fullName>
    </recommendedName>
</protein>
<organism evidence="11 12">
    <name type="scientific">Paraphaeosphaeria minitans</name>
    <dbReference type="NCBI Taxonomy" id="565426"/>
    <lineage>
        <taxon>Eukaryota</taxon>
        <taxon>Fungi</taxon>
        <taxon>Dikarya</taxon>
        <taxon>Ascomycota</taxon>
        <taxon>Pezizomycotina</taxon>
        <taxon>Dothideomycetes</taxon>
        <taxon>Pleosporomycetidae</taxon>
        <taxon>Pleosporales</taxon>
        <taxon>Massarineae</taxon>
        <taxon>Didymosphaeriaceae</taxon>
        <taxon>Paraphaeosphaeria</taxon>
    </lineage>
</organism>
<keyword evidence="12" id="KW-1185">Reference proteome</keyword>
<evidence type="ECO:0000313" key="11">
    <source>
        <dbReference type="EMBL" id="KAF9729875.1"/>
    </source>
</evidence>
<sequence>MSGREVRTAMDSPSTDLDFNNSFAKAQQLSGVSLSSFLATLSTSLALFSLEVLVFFAIRGRFPEIYASTPETPTNKPTKSIATWYTDFVRFERDRGHLDRYFFQRYVRTLLLIFLPAALLITPVLLPTNYINGKAAKLGVSGIDTLGWSNVGLDHSDRYWVHLILAFLFIAHVCWILWNELASYVAIRQNSPSTALRTMLVDAIPGCWMDEGRLASQFSVFPGKITAISFNRDFRPLSRLVSQRDALARSLESAETRYIREMVTSARKRGGKPSIRRDLIRPPAPSRNLRGLLAWLEQERVDTILYYRRELRRVTEEIELKRSTPENFLQLPSAFITFEDPLAAHMACQTVIHTNPGYMTPRTLPTSVDDIVWDNVCITWWERNVRTVALNVVIVALAMLCVVPVALIGLLSQIIYLTRALEWLRWVDRLPEWSLGLFQGVLPPVLLAVLVKAFSAALQHLVRKQGFLLCFLFLQTTLVVSLSAGLTSIANEVASGRSLTATLAKNLPKASNYFLSYVLLQALSVGANSLLRIDRLVARLFLTPVFDKTVTQKLVRQKGTDIQWGVFLPVYTNLACIGFLYAIISPIILPFQVLVFALFWAIYSSSSIILTERDSGGLFYPKALNHLFAGLYLMECSLTALFFLARDSQGEAACTAQACLMALAIPLTAVYHHLVRKAFNPLLIFSPTTIGDTLPFRSVKPFTFEPRALTSASVIRIPKDDLGIGSNEAAQLREALKSTPVLEDEATITSSGRITLLK</sequence>
<dbReference type="Pfam" id="PF13967">
    <property type="entry name" value="RSN1_TM"/>
    <property type="match status" value="1"/>
</dbReference>
<feature type="transmembrane region" description="Helical" evidence="7">
    <location>
        <begin position="510"/>
        <end position="531"/>
    </location>
</feature>
<feature type="transmembrane region" description="Helical" evidence="7">
    <location>
        <begin position="159"/>
        <end position="178"/>
    </location>
</feature>
<feature type="transmembrane region" description="Helical" evidence="7">
    <location>
        <begin position="466"/>
        <end position="490"/>
    </location>
</feature>
<feature type="transmembrane region" description="Helical" evidence="7">
    <location>
        <begin position="37"/>
        <end position="58"/>
    </location>
</feature>
<dbReference type="EMBL" id="WJXW01000015">
    <property type="protein sequence ID" value="KAF9729875.1"/>
    <property type="molecule type" value="Genomic_DNA"/>
</dbReference>
<evidence type="ECO:0000256" key="3">
    <source>
        <dbReference type="ARBA" id="ARBA00022448"/>
    </source>
</evidence>
<feature type="transmembrane region" description="Helical" evidence="7">
    <location>
        <begin position="623"/>
        <end position="643"/>
    </location>
</feature>
<dbReference type="InterPro" id="IPR032880">
    <property type="entry name" value="CSC1/OSCA1-like_N"/>
</dbReference>
<feature type="transmembrane region" description="Helical" evidence="7">
    <location>
        <begin position="388"/>
        <end position="416"/>
    </location>
</feature>